<evidence type="ECO:0000313" key="3">
    <source>
        <dbReference type="EMBL" id="AYO30345.1"/>
    </source>
</evidence>
<dbReference type="EMBL" id="CP033169">
    <property type="protein sequence ID" value="AYO30345.1"/>
    <property type="molecule type" value="Genomic_DNA"/>
</dbReference>
<reference evidence="3 4" key="1">
    <citation type="submission" date="2018-10" db="EMBL/GenBank/DDBJ databases">
        <authorList>
            <person name="Zhang X."/>
        </authorList>
    </citation>
    <scope>NUCLEOTIDE SEQUENCE [LARGE SCALE GENOMIC DNA]</scope>
    <source>
        <strain evidence="3 4">SK-G1</strain>
    </source>
</reference>
<dbReference type="Gene3D" id="3.30.830.10">
    <property type="entry name" value="Metalloenzyme, LuxS/M16 peptidase-like"/>
    <property type="match status" value="2"/>
</dbReference>
<dbReference type="InterPro" id="IPR007863">
    <property type="entry name" value="Peptidase_M16_C"/>
</dbReference>
<protein>
    <submittedName>
        <fullName evidence="3">Insulinase family protein</fullName>
    </submittedName>
</protein>
<evidence type="ECO:0000313" key="4">
    <source>
        <dbReference type="Proteomes" id="UP000280960"/>
    </source>
</evidence>
<proteinExistence type="predicted"/>
<evidence type="ECO:0000259" key="1">
    <source>
        <dbReference type="Pfam" id="PF00675"/>
    </source>
</evidence>
<sequence>MDAFLGEKLFSKRSKNGLMTYVLPKKNFNKVFAMYSTHYGSIDSEFIVPGTGERLKVPEGIAHFLEHKMFEMEYGNVFDKFAELGASSNAFTNYTNTTYLFSATSSFEQNLDLLLEFVETPYFTKESVEKEKGIITQELRMYEDEPEWQVLLNLLRCLYHNHPVRIDIGGTVESIQKIDVDTLYKCYNTFYHPSNMILFVTGCIEPNEVFELVERHENRKNIGVQPPIERIYPEEPGSIHNPTSTVKLDVAEPMFLMGFKDNDVGYEGFELLKKEICIGILLEVLFGKSSVLYERLYEEGLIDDRFSFSYEGQKDYGFCTIGGETRTPERLHKEILESISQNQARGVMEEDFARVKKKFLGDFIQGFNSVEFIATSFVSYYHKKIDIFDYMKALNEVTFEDVNWRLKTFLDFSRHATSTVMPK</sequence>
<name>A0A3G2R4S1_9FIRM</name>
<feature type="domain" description="Peptidase M16 C-terminal" evidence="2">
    <location>
        <begin position="177"/>
        <end position="358"/>
    </location>
</feature>
<dbReference type="InterPro" id="IPR050361">
    <property type="entry name" value="MPP/UQCRC_Complex"/>
</dbReference>
<dbReference type="PANTHER" id="PTHR11851:SF134">
    <property type="entry name" value="ZINC-DEPENDENT PROTEASE"/>
    <property type="match status" value="1"/>
</dbReference>
<dbReference type="AlphaFoldDB" id="A0A3G2R4S1"/>
<dbReference type="InterPro" id="IPR011249">
    <property type="entry name" value="Metalloenz_LuxS/M16"/>
</dbReference>
<dbReference type="SUPFAM" id="SSF63411">
    <property type="entry name" value="LuxS/MPP-like metallohydrolase"/>
    <property type="match status" value="2"/>
</dbReference>
<dbReference type="InterPro" id="IPR011765">
    <property type="entry name" value="Pept_M16_N"/>
</dbReference>
<keyword evidence="4" id="KW-1185">Reference proteome</keyword>
<dbReference type="KEGG" id="bacg:D2962_06675"/>
<gene>
    <name evidence="3" type="ORF">D2962_06675</name>
</gene>
<dbReference type="GO" id="GO:0046872">
    <property type="term" value="F:metal ion binding"/>
    <property type="evidence" value="ECO:0007669"/>
    <property type="project" value="InterPro"/>
</dbReference>
<accession>A0A3G2R4S1</accession>
<dbReference type="Proteomes" id="UP000280960">
    <property type="component" value="Chromosome"/>
</dbReference>
<dbReference type="RefSeq" id="WP_120766587.1">
    <property type="nucleotide sequence ID" value="NZ_CP033169.1"/>
</dbReference>
<feature type="domain" description="Peptidase M16 N-terminal" evidence="1">
    <location>
        <begin position="59"/>
        <end position="170"/>
    </location>
</feature>
<dbReference type="PANTHER" id="PTHR11851">
    <property type="entry name" value="METALLOPROTEASE"/>
    <property type="match status" value="1"/>
</dbReference>
<organism evidence="3 4">
    <name type="scientific">Biomaibacter acetigenes</name>
    <dbReference type="NCBI Taxonomy" id="2316383"/>
    <lineage>
        <taxon>Bacteria</taxon>
        <taxon>Bacillati</taxon>
        <taxon>Bacillota</taxon>
        <taxon>Clostridia</taxon>
        <taxon>Thermosediminibacterales</taxon>
        <taxon>Tepidanaerobacteraceae</taxon>
        <taxon>Biomaibacter</taxon>
    </lineage>
</organism>
<dbReference type="Pfam" id="PF05193">
    <property type="entry name" value="Peptidase_M16_C"/>
    <property type="match status" value="1"/>
</dbReference>
<evidence type="ECO:0000259" key="2">
    <source>
        <dbReference type="Pfam" id="PF05193"/>
    </source>
</evidence>
<dbReference type="Pfam" id="PF00675">
    <property type="entry name" value="Peptidase_M16"/>
    <property type="match status" value="1"/>
</dbReference>
<dbReference type="NCBIfam" id="NF047421">
    <property type="entry name" value="YfmH_fam"/>
    <property type="match status" value="1"/>
</dbReference>